<dbReference type="InterPro" id="IPR029787">
    <property type="entry name" value="Nucleotide_cyclase"/>
</dbReference>
<reference evidence="2 3" key="1">
    <citation type="submission" date="2019-10" db="EMBL/GenBank/DDBJ databases">
        <title>Rudanella paleaurantiibacter sp. nov., isolated from sludge.</title>
        <authorList>
            <person name="Xu S.Q."/>
        </authorList>
    </citation>
    <scope>NUCLEOTIDE SEQUENCE [LARGE SCALE GENOMIC DNA]</scope>
    <source>
        <strain evidence="2 3">HX-22-17</strain>
    </source>
</reference>
<dbReference type="CDD" id="cd07302">
    <property type="entry name" value="CHD"/>
    <property type="match status" value="1"/>
</dbReference>
<dbReference type="GO" id="GO:0035556">
    <property type="term" value="P:intracellular signal transduction"/>
    <property type="evidence" value="ECO:0007669"/>
    <property type="project" value="InterPro"/>
</dbReference>
<accession>A0A7J5TSS0</accession>
<feature type="domain" description="Guanylate cyclase" evidence="1">
    <location>
        <begin position="68"/>
        <end position="193"/>
    </location>
</feature>
<dbReference type="InterPro" id="IPR001054">
    <property type="entry name" value="A/G_cyclase"/>
</dbReference>
<gene>
    <name evidence="2" type="ORF">F5984_24445</name>
</gene>
<evidence type="ECO:0000313" key="2">
    <source>
        <dbReference type="EMBL" id="KAB7726472.1"/>
    </source>
</evidence>
<dbReference type="SUPFAM" id="SSF55073">
    <property type="entry name" value="Nucleotide cyclase"/>
    <property type="match status" value="1"/>
</dbReference>
<sequence length="256" mass="28945">MPNLAHVQALHKRYKPQSEIAKLGDVSSFLLKESLNPDRLEKAFLTISNRLGPEFETYFDMGSDADVALLFIDICSFSTRYAQLSSEDLSTFLDAYYERLIPIIYEHGGEIDRIMGDGIIAIFGPPFLKPTTSNAIIKALACSLKTIVLTTNTKFFSKIALHAGKIRYYRNKSTQYPEYTIIGKPVTELYRLESISCDNSITYYSGSLVDQSIEHLIEIGKLPVYNHRNWICTGSQPIISSLKGVDFNHIKHIQHL</sequence>
<dbReference type="AlphaFoldDB" id="A0A7J5TSS0"/>
<dbReference type="InterPro" id="IPR050697">
    <property type="entry name" value="Adenylyl/Guanylyl_Cyclase_3/4"/>
</dbReference>
<dbReference type="GO" id="GO:0004016">
    <property type="term" value="F:adenylate cyclase activity"/>
    <property type="evidence" value="ECO:0007669"/>
    <property type="project" value="UniProtKB-ARBA"/>
</dbReference>
<dbReference type="Gene3D" id="3.30.70.1230">
    <property type="entry name" value="Nucleotide cyclase"/>
    <property type="match status" value="1"/>
</dbReference>
<dbReference type="PANTHER" id="PTHR43081:SF1">
    <property type="entry name" value="ADENYLATE CYCLASE, TERMINAL-DIFFERENTIATION SPECIFIC"/>
    <property type="match status" value="1"/>
</dbReference>
<keyword evidence="3" id="KW-1185">Reference proteome</keyword>
<name>A0A7J5TSS0_9BACT</name>
<dbReference type="EMBL" id="WELI01000015">
    <property type="protein sequence ID" value="KAB7726472.1"/>
    <property type="molecule type" value="Genomic_DNA"/>
</dbReference>
<evidence type="ECO:0000259" key="1">
    <source>
        <dbReference type="PROSITE" id="PS50125"/>
    </source>
</evidence>
<protein>
    <recommendedName>
        <fullName evidence="1">Guanylate cyclase domain-containing protein</fullName>
    </recommendedName>
</protein>
<dbReference type="PANTHER" id="PTHR43081">
    <property type="entry name" value="ADENYLATE CYCLASE, TERMINAL-DIFFERENTIATION SPECIFIC-RELATED"/>
    <property type="match status" value="1"/>
</dbReference>
<organism evidence="2 3">
    <name type="scientific">Rudanella paleaurantiibacter</name>
    <dbReference type="NCBI Taxonomy" id="2614655"/>
    <lineage>
        <taxon>Bacteria</taxon>
        <taxon>Pseudomonadati</taxon>
        <taxon>Bacteroidota</taxon>
        <taxon>Cytophagia</taxon>
        <taxon>Cytophagales</taxon>
        <taxon>Cytophagaceae</taxon>
        <taxon>Rudanella</taxon>
    </lineage>
</organism>
<evidence type="ECO:0000313" key="3">
    <source>
        <dbReference type="Proteomes" id="UP000488299"/>
    </source>
</evidence>
<dbReference type="Proteomes" id="UP000488299">
    <property type="component" value="Unassembled WGS sequence"/>
</dbReference>
<dbReference type="RefSeq" id="WP_019990931.1">
    <property type="nucleotide sequence ID" value="NZ_WELI01000015.1"/>
</dbReference>
<comment type="caution">
    <text evidence="2">The sequence shown here is derived from an EMBL/GenBank/DDBJ whole genome shotgun (WGS) entry which is preliminary data.</text>
</comment>
<proteinExistence type="predicted"/>
<dbReference type="GO" id="GO:0009190">
    <property type="term" value="P:cyclic nucleotide biosynthetic process"/>
    <property type="evidence" value="ECO:0007669"/>
    <property type="project" value="InterPro"/>
</dbReference>
<dbReference type="Pfam" id="PF00211">
    <property type="entry name" value="Guanylate_cyc"/>
    <property type="match status" value="1"/>
</dbReference>
<dbReference type="PROSITE" id="PS50125">
    <property type="entry name" value="GUANYLATE_CYCLASE_2"/>
    <property type="match status" value="1"/>
</dbReference>